<reference evidence="1 2" key="1">
    <citation type="submission" date="2019-03" db="EMBL/GenBank/DDBJ databases">
        <title>Single cell metagenomics reveals metabolic interactions within the superorganism composed of flagellate Streblomastix strix and complex community of Bacteroidetes bacteria on its surface.</title>
        <authorList>
            <person name="Treitli S.C."/>
            <person name="Kolisko M."/>
            <person name="Husnik F."/>
            <person name="Keeling P."/>
            <person name="Hampl V."/>
        </authorList>
    </citation>
    <scope>NUCLEOTIDE SEQUENCE [LARGE SCALE GENOMIC DNA]</scope>
    <source>
        <strain evidence="1">ST1C</strain>
    </source>
</reference>
<feature type="non-terminal residue" evidence="1">
    <location>
        <position position="54"/>
    </location>
</feature>
<gene>
    <name evidence="1" type="ORF">EZS28_052076</name>
</gene>
<sequence>MQETTFRPDQTSIYGQSSAADVATVIPHLIVDIESDNINVHVLALKQLLNIILD</sequence>
<comment type="caution">
    <text evidence="1">The sequence shown here is derived from an EMBL/GenBank/DDBJ whole genome shotgun (WGS) entry which is preliminary data.</text>
</comment>
<dbReference type="AlphaFoldDB" id="A0A5J4SKG8"/>
<accession>A0A5J4SKG8</accession>
<name>A0A5J4SKG8_9EUKA</name>
<organism evidence="1 2">
    <name type="scientific">Streblomastix strix</name>
    <dbReference type="NCBI Taxonomy" id="222440"/>
    <lineage>
        <taxon>Eukaryota</taxon>
        <taxon>Metamonada</taxon>
        <taxon>Preaxostyla</taxon>
        <taxon>Oxymonadida</taxon>
        <taxon>Streblomastigidae</taxon>
        <taxon>Streblomastix</taxon>
    </lineage>
</organism>
<evidence type="ECO:0000313" key="2">
    <source>
        <dbReference type="Proteomes" id="UP000324800"/>
    </source>
</evidence>
<dbReference type="Proteomes" id="UP000324800">
    <property type="component" value="Unassembled WGS sequence"/>
</dbReference>
<evidence type="ECO:0000313" key="1">
    <source>
        <dbReference type="EMBL" id="KAA6346694.1"/>
    </source>
</evidence>
<protein>
    <submittedName>
        <fullName evidence="1">Uncharacterized protein</fullName>
    </submittedName>
</protein>
<proteinExistence type="predicted"/>
<dbReference type="EMBL" id="SNRW01040096">
    <property type="protein sequence ID" value="KAA6346694.1"/>
    <property type="molecule type" value="Genomic_DNA"/>
</dbReference>